<proteinExistence type="predicted"/>
<evidence type="ECO:0000256" key="1">
    <source>
        <dbReference type="SAM" id="MobiDB-lite"/>
    </source>
</evidence>
<sequence>MVILDRIQSSGTPLSPTFSRRDNDKRPVLKEDRLPGKRGGKKLLPGVNLRASGFRVLGTLSLDAGVKKTNSGAVILEFPSIFEGGKKTDSTKAMIGNISHSRQIARNVPQPSGADCFLSVCVYAGLRLSGQDSRKGQIAHVSTINSCLPVVLLVIVLVGSATEHQESRCYAIELRAMFTRSSLSARGPTRKALSQVAVKTGHFLFILAPHLRKVDLCSPEAQLRRSSASWFLIATASENRLIIALAESAPSSLIPHAGSCNTLGTANLRWPECAESRSSFPDEVWLPRGKDQARHHIVRRLLRCVLFKQHSLILITSDSSDLVIVIFWLLLSLWIHRGEHLSYSFSGSGTSLILWERESRTQKTRFLTMRMARRPRWVLVGTSPRPLFLFWSLSVDRIHRDRTPFCDKTLRPLATSAGLLCLLPDGDVSARLEGALERLGPKRSPKVVPMALIDRVKST</sequence>
<reference evidence="3" key="1">
    <citation type="submission" date="2016-11" db="UniProtKB">
        <authorList>
            <consortium name="WormBaseParasite"/>
        </authorList>
    </citation>
    <scope>IDENTIFICATION</scope>
</reference>
<organism evidence="2 3">
    <name type="scientific">Steinernema glaseri</name>
    <dbReference type="NCBI Taxonomy" id="37863"/>
    <lineage>
        <taxon>Eukaryota</taxon>
        <taxon>Metazoa</taxon>
        <taxon>Ecdysozoa</taxon>
        <taxon>Nematoda</taxon>
        <taxon>Chromadorea</taxon>
        <taxon>Rhabditida</taxon>
        <taxon>Tylenchina</taxon>
        <taxon>Panagrolaimomorpha</taxon>
        <taxon>Strongyloidoidea</taxon>
        <taxon>Steinernematidae</taxon>
        <taxon>Steinernema</taxon>
    </lineage>
</organism>
<feature type="compositionally biased region" description="Polar residues" evidence="1">
    <location>
        <begin position="8"/>
        <end position="18"/>
    </location>
</feature>
<dbReference type="AlphaFoldDB" id="A0A1I7ZJM8"/>
<feature type="region of interest" description="Disordered" evidence="1">
    <location>
        <begin position="8"/>
        <end position="41"/>
    </location>
</feature>
<name>A0A1I7ZJM8_9BILA</name>
<keyword evidence="2" id="KW-1185">Reference proteome</keyword>
<accession>A0A1I7ZJM8</accession>
<dbReference type="WBParaSite" id="L893_g2709.t1">
    <property type="protein sequence ID" value="L893_g2709.t1"/>
    <property type="gene ID" value="L893_g2709"/>
</dbReference>
<evidence type="ECO:0000313" key="3">
    <source>
        <dbReference type="WBParaSite" id="L893_g2709.t1"/>
    </source>
</evidence>
<evidence type="ECO:0000313" key="2">
    <source>
        <dbReference type="Proteomes" id="UP000095287"/>
    </source>
</evidence>
<protein>
    <submittedName>
        <fullName evidence="3">Uncharacterized protein</fullName>
    </submittedName>
</protein>
<feature type="compositionally biased region" description="Basic and acidic residues" evidence="1">
    <location>
        <begin position="19"/>
        <end position="35"/>
    </location>
</feature>
<dbReference type="Proteomes" id="UP000095287">
    <property type="component" value="Unplaced"/>
</dbReference>